<name>A0A3D8VGX8_9GAMM</name>
<feature type="domain" description="Fe2OG dioxygenase" evidence="9">
    <location>
        <begin position="308"/>
        <end position="415"/>
    </location>
</feature>
<keyword evidence="2" id="KW-0479">Metal-binding</keyword>
<evidence type="ECO:0000256" key="4">
    <source>
        <dbReference type="ARBA" id="ARBA00022896"/>
    </source>
</evidence>
<evidence type="ECO:0000313" key="10">
    <source>
        <dbReference type="EMBL" id="RDY68341.1"/>
    </source>
</evidence>
<keyword evidence="5" id="KW-0223">Dioxygenase</keyword>
<comment type="caution">
    <text evidence="10">The sequence shown here is derived from an EMBL/GenBank/DDBJ whole genome shotgun (WGS) entry which is preliminary data.</text>
</comment>
<dbReference type="InterPro" id="IPR011990">
    <property type="entry name" value="TPR-like_helical_dom_sf"/>
</dbReference>
<dbReference type="PROSITE" id="PS51471">
    <property type="entry name" value="FE2OG_OXY"/>
    <property type="match status" value="1"/>
</dbReference>
<protein>
    <submittedName>
        <fullName evidence="10">2OG-Fe(II) oxygenase</fullName>
    </submittedName>
</protein>
<dbReference type="AlphaFoldDB" id="A0A3D8VGX8"/>
<dbReference type="GO" id="GO:0005506">
    <property type="term" value="F:iron ion binding"/>
    <property type="evidence" value="ECO:0007669"/>
    <property type="project" value="InterPro"/>
</dbReference>
<dbReference type="GO" id="GO:0016705">
    <property type="term" value="F:oxidoreductase activity, acting on paired donors, with incorporation or reduction of molecular oxygen"/>
    <property type="evidence" value="ECO:0007669"/>
    <property type="project" value="InterPro"/>
</dbReference>
<dbReference type="PANTHER" id="PTHR10869">
    <property type="entry name" value="PROLYL 4-HYDROXYLASE ALPHA SUBUNIT"/>
    <property type="match status" value="1"/>
</dbReference>
<dbReference type="Pfam" id="PF13640">
    <property type="entry name" value="2OG-FeII_Oxy_3"/>
    <property type="match status" value="1"/>
</dbReference>
<dbReference type="PANTHER" id="PTHR10869:SF246">
    <property type="entry name" value="TRANSMEMBRANE PROLYL 4-HYDROXYLASE"/>
    <property type="match status" value="1"/>
</dbReference>
<evidence type="ECO:0000256" key="5">
    <source>
        <dbReference type="ARBA" id="ARBA00022964"/>
    </source>
</evidence>
<keyword evidence="7" id="KW-0408">Iron</keyword>
<dbReference type="SMART" id="SM00702">
    <property type="entry name" value="P4Hc"/>
    <property type="match status" value="1"/>
</dbReference>
<dbReference type="SUPFAM" id="SSF81901">
    <property type="entry name" value="HCP-like"/>
    <property type="match status" value="1"/>
</dbReference>
<keyword evidence="8" id="KW-0325">Glycoprotein</keyword>
<organism evidence="10 11">
    <name type="scientific">Lysobacter soli</name>
    <dbReference type="NCBI Taxonomy" id="453783"/>
    <lineage>
        <taxon>Bacteria</taxon>
        <taxon>Pseudomonadati</taxon>
        <taxon>Pseudomonadota</taxon>
        <taxon>Gammaproteobacteria</taxon>
        <taxon>Lysobacterales</taxon>
        <taxon>Lysobacteraceae</taxon>
        <taxon>Lysobacter</taxon>
    </lineage>
</organism>
<dbReference type="RefSeq" id="WP_115841766.1">
    <property type="nucleotide sequence ID" value="NZ_CP183976.1"/>
</dbReference>
<keyword evidence="6" id="KW-0560">Oxidoreductase</keyword>
<comment type="cofactor">
    <cofactor evidence="1">
        <name>L-ascorbate</name>
        <dbReference type="ChEBI" id="CHEBI:38290"/>
    </cofactor>
</comment>
<gene>
    <name evidence="10" type="ORF">DX912_07005</name>
</gene>
<dbReference type="EMBL" id="QTJR01000003">
    <property type="protein sequence ID" value="RDY68341.1"/>
    <property type="molecule type" value="Genomic_DNA"/>
</dbReference>
<accession>A0A3D8VGX8</accession>
<sequence length="421" mass="46310">MNEDAVLLDLRRRAHDGSPQALYQLASALVARHELDEAFTLHRRAAEAGLANAQIEYARMLMYGVGCDAEPLRAAEWLLRAESVGSPIASYFLALMSLGGRTLPRDGRVNERVLRAVRADYPPALRAAAVHFGRKADPADQLRCLQLLERGAGLGDVIAARLFLERITHGEGDVPQPDAAADLRGQLQAIGVGPLPEIVVPEFARSEAAPGVLSMDDVLQPIDLHLQSTRPRVMTVDGLLSAEECRLLIANAEVHLTRSRTVDPDTGLPMEQEIRTSSDASFDAIQEDLALRCVQLRMASAAGVPLDHAEHLVVLRYEPGQEYRPHRDYRPPSSIERDRPEAGNRMRTICAYLNTVEAGGQTEFPVAGLRVEPRPGRAVVFENLHPDGSPDPDSLHAGLPVERGEKWLATLWLRQGRYRAF</sequence>
<keyword evidence="4" id="KW-0847">Vitamin C</keyword>
<evidence type="ECO:0000259" key="9">
    <source>
        <dbReference type="PROSITE" id="PS51471"/>
    </source>
</evidence>
<keyword evidence="11" id="KW-1185">Reference proteome</keyword>
<keyword evidence="3" id="KW-0256">Endoplasmic reticulum</keyword>
<reference evidence="10 11" key="1">
    <citation type="submission" date="2018-08" db="EMBL/GenBank/DDBJ databases">
        <title>Lysobacter soli KCTC 22011, whole genome shotgun sequence.</title>
        <authorList>
            <person name="Zhang X."/>
            <person name="Feng G."/>
            <person name="Zhu H."/>
        </authorList>
    </citation>
    <scope>NUCLEOTIDE SEQUENCE [LARGE SCALE GENOMIC DNA]</scope>
    <source>
        <strain evidence="10 11">KCTC 22011</strain>
    </source>
</reference>
<proteinExistence type="predicted"/>
<dbReference type="Gene3D" id="1.25.40.10">
    <property type="entry name" value="Tetratricopeptide repeat domain"/>
    <property type="match status" value="1"/>
</dbReference>
<evidence type="ECO:0000256" key="1">
    <source>
        <dbReference type="ARBA" id="ARBA00001961"/>
    </source>
</evidence>
<dbReference type="Proteomes" id="UP000256829">
    <property type="component" value="Unassembled WGS sequence"/>
</dbReference>
<dbReference type="InterPro" id="IPR045054">
    <property type="entry name" value="P4HA-like"/>
</dbReference>
<dbReference type="GO" id="GO:0051213">
    <property type="term" value="F:dioxygenase activity"/>
    <property type="evidence" value="ECO:0007669"/>
    <property type="project" value="UniProtKB-KW"/>
</dbReference>
<evidence type="ECO:0000256" key="3">
    <source>
        <dbReference type="ARBA" id="ARBA00022824"/>
    </source>
</evidence>
<evidence type="ECO:0000256" key="2">
    <source>
        <dbReference type="ARBA" id="ARBA00022723"/>
    </source>
</evidence>
<dbReference type="InterPro" id="IPR006620">
    <property type="entry name" value="Pro_4_hyd_alph"/>
</dbReference>
<evidence type="ECO:0000256" key="7">
    <source>
        <dbReference type="ARBA" id="ARBA00023004"/>
    </source>
</evidence>
<dbReference type="InterPro" id="IPR044862">
    <property type="entry name" value="Pro_4_hyd_alph_FE2OG_OXY"/>
</dbReference>
<evidence type="ECO:0000256" key="6">
    <source>
        <dbReference type="ARBA" id="ARBA00023002"/>
    </source>
</evidence>
<dbReference type="InterPro" id="IPR005123">
    <property type="entry name" value="Oxoglu/Fe-dep_dioxygenase_dom"/>
</dbReference>
<evidence type="ECO:0000256" key="8">
    <source>
        <dbReference type="ARBA" id="ARBA00023180"/>
    </source>
</evidence>
<dbReference type="Gene3D" id="2.60.120.620">
    <property type="entry name" value="q2cbj1_9rhob like domain"/>
    <property type="match status" value="1"/>
</dbReference>
<dbReference type="GO" id="GO:0031418">
    <property type="term" value="F:L-ascorbic acid binding"/>
    <property type="evidence" value="ECO:0007669"/>
    <property type="project" value="UniProtKB-KW"/>
</dbReference>
<evidence type="ECO:0000313" key="11">
    <source>
        <dbReference type="Proteomes" id="UP000256829"/>
    </source>
</evidence>